<dbReference type="RefSeq" id="WP_348518307.1">
    <property type="nucleotide sequence ID" value="NZ_CP155620.1"/>
</dbReference>
<reference evidence="1" key="1">
    <citation type="submission" date="2024-05" db="EMBL/GenBank/DDBJ databases">
        <title>Campylobacter coli isolated from environmental waters in Slovenia.</title>
        <authorList>
            <person name="Zautner A.E."/>
            <person name="Bunk B."/>
            <person name="Riedel T."/>
            <person name="Sproeer C."/>
        </authorList>
    </citation>
    <scope>NUCLEOTIDE SEQUENCE</scope>
    <source>
        <strain evidence="1">CCS1377</strain>
    </source>
</reference>
<dbReference type="AlphaFoldDB" id="A0AAU7E7A2"/>
<dbReference type="InterPro" id="IPR011990">
    <property type="entry name" value="TPR-like_helical_dom_sf"/>
</dbReference>
<dbReference type="EMBL" id="CP155620">
    <property type="protein sequence ID" value="XBJ28773.1"/>
    <property type="molecule type" value="Genomic_DNA"/>
</dbReference>
<dbReference type="Gene3D" id="1.25.40.10">
    <property type="entry name" value="Tetratricopeptide repeat domain"/>
    <property type="match status" value="2"/>
</dbReference>
<dbReference type="SUPFAM" id="SSF48452">
    <property type="entry name" value="TPR-like"/>
    <property type="match status" value="1"/>
</dbReference>
<accession>A0AAU7E7A2</accession>
<dbReference type="SUPFAM" id="SSF81901">
    <property type="entry name" value="HCP-like"/>
    <property type="match status" value="1"/>
</dbReference>
<gene>
    <name evidence="1" type="ORF">AAH949_06660</name>
</gene>
<organism evidence="1">
    <name type="scientific">Campylobacter sp. CCS1377</name>
    <dbReference type="NCBI Taxonomy" id="3158229"/>
    <lineage>
        <taxon>Bacteria</taxon>
        <taxon>Pseudomonadati</taxon>
        <taxon>Campylobacterota</taxon>
        <taxon>Epsilonproteobacteria</taxon>
        <taxon>Campylobacterales</taxon>
        <taxon>Campylobacteraceae</taxon>
        <taxon>Campylobacter</taxon>
    </lineage>
</organism>
<protein>
    <submittedName>
        <fullName evidence="1">ATP-dependent nuclease subunit B</fullName>
    </submittedName>
</protein>
<evidence type="ECO:0000313" key="1">
    <source>
        <dbReference type="EMBL" id="XBJ28773.1"/>
    </source>
</evidence>
<sequence length="426" mass="50273">MYRGLFLVFFGLFFAACGVQKNVVEYKPVEVNKNADLNFRVMKALNDEYFMKYTQARDEYLRLFEESKQSAFLEKAFLLTLLNNLDNKEEISVLAKEYMNQNIALKKLVVLYNLQINDLEQAQNLLKEVLQIQKDAKNYELLGDILMQQQKITEAFGFYEMAYKINISEELVLKMTRASILSKQTNQARMWLEDFRNKKGCTLKTCILLVKIYNDAKEYNGLEKIYLDLYEISKNQTFLYAILELFDTQKQYQKALDLALKFDLKPDMIVYFYQNLKQYDNAFKLCLKLYQKTQNKSYLLQAAVMEFEDAMEKKQVNKNVLESVSKKFEQALDENTEALYLNYYGYMLIDYNLDVNKGIELVIKALNAEPDNLYYLDSLSWGYYKQNKCSKAWDVMTKTLHDKEFSASNESKRHIRAIQKCLKSKK</sequence>
<dbReference type="PROSITE" id="PS51257">
    <property type="entry name" value="PROKAR_LIPOPROTEIN"/>
    <property type="match status" value="1"/>
</dbReference>
<name>A0AAU7E7A2_9BACT</name>
<proteinExistence type="predicted"/>